<feature type="region of interest" description="Disordered" evidence="2">
    <location>
        <begin position="1"/>
        <end position="51"/>
    </location>
</feature>
<feature type="compositionally biased region" description="Polar residues" evidence="2">
    <location>
        <begin position="1"/>
        <end position="15"/>
    </location>
</feature>
<proteinExistence type="predicted"/>
<accession>A0A6M3XHY4</accession>
<keyword evidence="1" id="KW-0175">Coiled coil</keyword>
<protein>
    <submittedName>
        <fullName evidence="3">Uncharacterized protein</fullName>
    </submittedName>
</protein>
<organism evidence="3">
    <name type="scientific">viral metagenome</name>
    <dbReference type="NCBI Taxonomy" id="1070528"/>
    <lineage>
        <taxon>unclassified sequences</taxon>
        <taxon>metagenomes</taxon>
        <taxon>organismal metagenomes</taxon>
    </lineage>
</organism>
<evidence type="ECO:0000256" key="1">
    <source>
        <dbReference type="SAM" id="Coils"/>
    </source>
</evidence>
<sequence length="272" mass="31302">MSDINANLGENTTNDVVVDGADSTEQTDKQVTTGENTGEAGQIPDGNKPSDAWMHYREKAKKADEYEKQLKEYEKQQKEWETAKNKLSKRLPNGIDSLEEYIASIEEDDYEEPEKPTYKKPVQKTEDVDKIVEQKLNSYFEKQQKKTEEDTFIVKNVEHAFKFLNVDEVPKIPQTALAKFFKLVDAGLRDINLVDIIKAEKYDSDLPKAKEEGTNKAKSQVMSVAHTNQVQGTNAKTEYDDINVPQEVREQLAKNGIKDRLKQNMYYKKYHR</sequence>
<dbReference type="AlphaFoldDB" id="A0A6M3XHY4"/>
<dbReference type="EMBL" id="MT144689">
    <property type="protein sequence ID" value="QJH97508.1"/>
    <property type="molecule type" value="Genomic_DNA"/>
</dbReference>
<evidence type="ECO:0000313" key="3">
    <source>
        <dbReference type="EMBL" id="QJH97508.1"/>
    </source>
</evidence>
<feature type="coiled-coil region" evidence="1">
    <location>
        <begin position="56"/>
        <end position="90"/>
    </location>
</feature>
<gene>
    <name evidence="3" type="ORF">TM448B01026_0008</name>
</gene>
<evidence type="ECO:0000256" key="2">
    <source>
        <dbReference type="SAM" id="MobiDB-lite"/>
    </source>
</evidence>
<reference evidence="3" key="1">
    <citation type="submission" date="2020-03" db="EMBL/GenBank/DDBJ databases">
        <title>The deep terrestrial virosphere.</title>
        <authorList>
            <person name="Holmfeldt K."/>
            <person name="Nilsson E."/>
            <person name="Simone D."/>
            <person name="Lopez-Fernandez M."/>
            <person name="Wu X."/>
            <person name="de Brujin I."/>
            <person name="Lundin D."/>
            <person name="Andersson A."/>
            <person name="Bertilsson S."/>
            <person name="Dopson M."/>
        </authorList>
    </citation>
    <scope>NUCLEOTIDE SEQUENCE</scope>
    <source>
        <strain evidence="3">TM448B01026</strain>
    </source>
</reference>
<name>A0A6M3XHY4_9ZZZZ</name>